<protein>
    <submittedName>
        <fullName evidence="2">Uncharacterized protein</fullName>
    </submittedName>
</protein>
<name>A0A2N6CZL6_9GAMM</name>
<reference evidence="2 3" key="1">
    <citation type="submission" date="2017-11" db="EMBL/GenBank/DDBJ databases">
        <title>Genome-resolved metagenomics identifies genetic mobility, metabolic interactions, and unexpected diversity in perchlorate-reducing communities.</title>
        <authorList>
            <person name="Barnum T.P."/>
            <person name="Figueroa I.A."/>
            <person name="Carlstrom C.I."/>
            <person name="Lucas L.N."/>
            <person name="Engelbrektson A.L."/>
            <person name="Coates J.D."/>
        </authorList>
    </citation>
    <scope>NUCLEOTIDE SEQUENCE [LARGE SCALE GENOMIC DNA]</scope>
    <source>
        <strain evidence="2">BM301</strain>
    </source>
</reference>
<organism evidence="2 3">
    <name type="scientific">Sedimenticola selenatireducens</name>
    <dbReference type="NCBI Taxonomy" id="191960"/>
    <lineage>
        <taxon>Bacteria</taxon>
        <taxon>Pseudomonadati</taxon>
        <taxon>Pseudomonadota</taxon>
        <taxon>Gammaproteobacteria</taxon>
        <taxon>Chromatiales</taxon>
        <taxon>Sedimenticolaceae</taxon>
        <taxon>Sedimenticola</taxon>
    </lineage>
</organism>
<evidence type="ECO:0000256" key="1">
    <source>
        <dbReference type="SAM" id="Phobius"/>
    </source>
</evidence>
<sequence length="60" mass="6492">MLFAGISPGIVLMFLLADPASNIAGLVLVRRELAGKMPEDGSVATRRPPPAQWIFLFPIE</sequence>
<comment type="caution">
    <text evidence="2">The sequence shown here is derived from an EMBL/GenBank/DDBJ whole genome shotgun (WGS) entry which is preliminary data.</text>
</comment>
<proteinExistence type="predicted"/>
<dbReference type="AlphaFoldDB" id="A0A2N6CZL6"/>
<accession>A0A2N6CZL6</accession>
<gene>
    <name evidence="2" type="ORF">C0630_04455</name>
</gene>
<evidence type="ECO:0000313" key="3">
    <source>
        <dbReference type="Proteomes" id="UP000235015"/>
    </source>
</evidence>
<evidence type="ECO:0000313" key="2">
    <source>
        <dbReference type="EMBL" id="PLX62828.1"/>
    </source>
</evidence>
<keyword evidence="1" id="KW-0812">Transmembrane</keyword>
<keyword evidence="1" id="KW-1133">Transmembrane helix</keyword>
<keyword evidence="1" id="KW-0472">Membrane</keyword>
<dbReference type="Proteomes" id="UP000235015">
    <property type="component" value="Unassembled WGS sequence"/>
</dbReference>
<dbReference type="EMBL" id="PKUN01000003">
    <property type="protein sequence ID" value="PLX62828.1"/>
    <property type="molecule type" value="Genomic_DNA"/>
</dbReference>
<feature type="transmembrane region" description="Helical" evidence="1">
    <location>
        <begin position="6"/>
        <end position="29"/>
    </location>
</feature>